<evidence type="ECO:0000256" key="3">
    <source>
        <dbReference type="ARBA" id="ARBA00022989"/>
    </source>
</evidence>
<protein>
    <recommendedName>
        <fullName evidence="7">Major facilitator superfamily (MFS) profile domain-containing protein</fullName>
    </recommendedName>
</protein>
<feature type="transmembrane region" description="Helical" evidence="6">
    <location>
        <begin position="361"/>
        <end position="385"/>
    </location>
</feature>
<feature type="transmembrane region" description="Helical" evidence="6">
    <location>
        <begin position="328"/>
        <end position="349"/>
    </location>
</feature>
<dbReference type="GO" id="GO:0022857">
    <property type="term" value="F:transmembrane transporter activity"/>
    <property type="evidence" value="ECO:0007669"/>
    <property type="project" value="InterPro"/>
</dbReference>
<dbReference type="AlphaFoldDB" id="A0A8H3IU87"/>
<dbReference type="FunFam" id="1.20.1250.20:FF:000294">
    <property type="entry name" value="MFS transporter of unkown specificity"/>
    <property type="match status" value="1"/>
</dbReference>
<keyword evidence="9" id="KW-1185">Reference proteome</keyword>
<keyword evidence="4 6" id="KW-0472">Membrane</keyword>
<feature type="transmembrane region" description="Helical" evidence="6">
    <location>
        <begin position="259"/>
        <end position="278"/>
    </location>
</feature>
<evidence type="ECO:0000259" key="7">
    <source>
        <dbReference type="PROSITE" id="PS50850"/>
    </source>
</evidence>
<evidence type="ECO:0000313" key="8">
    <source>
        <dbReference type="EMBL" id="CAF9928115.1"/>
    </source>
</evidence>
<organism evidence="8 9">
    <name type="scientific">Imshaugia aleurites</name>
    <dbReference type="NCBI Taxonomy" id="172621"/>
    <lineage>
        <taxon>Eukaryota</taxon>
        <taxon>Fungi</taxon>
        <taxon>Dikarya</taxon>
        <taxon>Ascomycota</taxon>
        <taxon>Pezizomycotina</taxon>
        <taxon>Lecanoromycetes</taxon>
        <taxon>OSLEUM clade</taxon>
        <taxon>Lecanoromycetidae</taxon>
        <taxon>Lecanorales</taxon>
        <taxon>Lecanorineae</taxon>
        <taxon>Parmeliaceae</taxon>
        <taxon>Imshaugia</taxon>
    </lineage>
</organism>
<dbReference type="EMBL" id="CAJPDT010000048">
    <property type="protein sequence ID" value="CAF9928115.1"/>
    <property type="molecule type" value="Genomic_DNA"/>
</dbReference>
<feature type="transmembrane region" description="Helical" evidence="6">
    <location>
        <begin position="497"/>
        <end position="518"/>
    </location>
</feature>
<evidence type="ECO:0000256" key="1">
    <source>
        <dbReference type="ARBA" id="ARBA00004141"/>
    </source>
</evidence>
<evidence type="ECO:0000313" key="9">
    <source>
        <dbReference type="Proteomes" id="UP000664534"/>
    </source>
</evidence>
<reference evidence="8" key="1">
    <citation type="submission" date="2021-03" db="EMBL/GenBank/DDBJ databases">
        <authorList>
            <person name="Tagirdzhanova G."/>
        </authorList>
    </citation>
    <scope>NUCLEOTIDE SEQUENCE</scope>
</reference>
<feature type="region of interest" description="Disordered" evidence="5">
    <location>
        <begin position="1"/>
        <end position="38"/>
    </location>
</feature>
<dbReference type="InterPro" id="IPR011701">
    <property type="entry name" value="MFS"/>
</dbReference>
<feature type="domain" description="Major facilitator superfamily (MFS) profile" evidence="7">
    <location>
        <begin position="62"/>
        <end position="521"/>
    </location>
</feature>
<feature type="transmembrane region" description="Helical" evidence="6">
    <location>
        <begin position="99"/>
        <end position="117"/>
    </location>
</feature>
<accession>A0A8H3IU87</accession>
<feature type="transmembrane region" description="Helical" evidence="6">
    <location>
        <begin position="417"/>
        <end position="443"/>
    </location>
</feature>
<evidence type="ECO:0000256" key="2">
    <source>
        <dbReference type="ARBA" id="ARBA00022692"/>
    </source>
</evidence>
<evidence type="ECO:0000256" key="4">
    <source>
        <dbReference type="ARBA" id="ARBA00023136"/>
    </source>
</evidence>
<gene>
    <name evidence="8" type="ORF">IMSHALPRED_007389</name>
</gene>
<dbReference type="Pfam" id="PF07690">
    <property type="entry name" value="MFS_1"/>
    <property type="match status" value="1"/>
</dbReference>
<comment type="caution">
    <text evidence="8">The sequence shown here is derived from an EMBL/GenBank/DDBJ whole genome shotgun (WGS) entry which is preliminary data.</text>
</comment>
<dbReference type="OrthoDB" id="2428527at2759"/>
<sequence>MADEESGTSAHQDQNVAELQQHPTHNDDTNGEVKDKEQVDLSKIESTKSIAETLPLGREIVFVGLICCAQFTTQVGLGQCLGILHVIGDSYGLSNPGELSWLIAAYSLTAGTFILLAGRLGDVYGYKRMLIIGFSWFSLWSMIAGLAVYSNHVLFTFARVFQGIGPAICLPNGLAILGASYAPGPRKAMVFAIFGATAPGGAVVGATFAGLFRLAWWPWTFWSFSITLACIAVAGSYVIPEPPKKFAKTITLREKLAELDLLGGLCGITALVLINFAWNQSGVVSWAKPYVYVCLILGAIFVLVFLFIELRVATSPLIPFEALSTDVAFVLACVACGWGCFGIWVYYIWQFYEQLRGVSPLLAAAMTAPVSVSGAIASVTTGFVLGRLRPAWVMTIALTAFTVGTILIATTPVKQSYWAQSFVCTIVIPWGMDMSFPAATLILSDAVAKKHQGIAASLVNTIVNYSISLALGFGGTVEDHVNHGGTTPGDVLLGFRGAWYFAIGLSGFGLFLSLIFLAKGYWKDRKDQRNGDDTSEVSHN</sequence>
<feature type="transmembrane region" description="Helical" evidence="6">
    <location>
        <begin position="290"/>
        <end position="308"/>
    </location>
</feature>
<feature type="transmembrane region" description="Helical" evidence="6">
    <location>
        <begin position="161"/>
        <end position="182"/>
    </location>
</feature>
<dbReference type="InterPro" id="IPR020846">
    <property type="entry name" value="MFS_dom"/>
</dbReference>
<feature type="transmembrane region" description="Helical" evidence="6">
    <location>
        <begin position="392"/>
        <end position="411"/>
    </location>
</feature>
<evidence type="ECO:0000256" key="5">
    <source>
        <dbReference type="SAM" id="MobiDB-lite"/>
    </source>
</evidence>
<feature type="transmembrane region" description="Helical" evidence="6">
    <location>
        <begin position="129"/>
        <end position="149"/>
    </location>
</feature>
<dbReference type="PANTHER" id="PTHR42718:SF1">
    <property type="entry name" value="LOW AFFINITY AMMONIUM TRANSPORTER"/>
    <property type="match status" value="1"/>
</dbReference>
<keyword evidence="3 6" id="KW-1133">Transmembrane helix</keyword>
<dbReference type="CDD" id="cd17476">
    <property type="entry name" value="MFS_Amf1_MDR_like"/>
    <property type="match status" value="1"/>
</dbReference>
<comment type="subcellular location">
    <subcellularLocation>
        <location evidence="1">Membrane</location>
        <topology evidence="1">Multi-pass membrane protein</topology>
    </subcellularLocation>
</comment>
<evidence type="ECO:0000256" key="6">
    <source>
        <dbReference type="SAM" id="Phobius"/>
    </source>
</evidence>
<feature type="compositionally biased region" description="Basic and acidic residues" evidence="5">
    <location>
        <begin position="24"/>
        <end position="38"/>
    </location>
</feature>
<dbReference type="GO" id="GO:0016020">
    <property type="term" value="C:membrane"/>
    <property type="evidence" value="ECO:0007669"/>
    <property type="project" value="UniProtKB-SubCell"/>
</dbReference>
<dbReference type="SUPFAM" id="SSF103473">
    <property type="entry name" value="MFS general substrate transporter"/>
    <property type="match status" value="1"/>
</dbReference>
<feature type="transmembrane region" description="Helical" evidence="6">
    <location>
        <begin position="219"/>
        <end position="239"/>
    </location>
</feature>
<feature type="transmembrane region" description="Helical" evidence="6">
    <location>
        <begin position="189"/>
        <end position="213"/>
    </location>
</feature>
<feature type="compositionally biased region" description="Polar residues" evidence="5">
    <location>
        <begin position="7"/>
        <end position="23"/>
    </location>
</feature>
<feature type="transmembrane region" description="Helical" evidence="6">
    <location>
        <begin position="455"/>
        <end position="477"/>
    </location>
</feature>
<dbReference type="PROSITE" id="PS50850">
    <property type="entry name" value="MFS"/>
    <property type="match status" value="1"/>
</dbReference>
<dbReference type="Gene3D" id="1.20.1250.20">
    <property type="entry name" value="MFS general substrate transporter like domains"/>
    <property type="match status" value="2"/>
</dbReference>
<dbReference type="Proteomes" id="UP000664534">
    <property type="component" value="Unassembled WGS sequence"/>
</dbReference>
<dbReference type="PANTHER" id="PTHR42718">
    <property type="entry name" value="MAJOR FACILITATOR SUPERFAMILY MULTIDRUG TRANSPORTER MFSC"/>
    <property type="match status" value="1"/>
</dbReference>
<proteinExistence type="predicted"/>
<dbReference type="InterPro" id="IPR036259">
    <property type="entry name" value="MFS_trans_sf"/>
</dbReference>
<keyword evidence="2 6" id="KW-0812">Transmembrane</keyword>
<name>A0A8H3IU87_9LECA</name>